<protein>
    <submittedName>
        <fullName evidence="2">Uncharacterized protein</fullName>
    </submittedName>
</protein>
<feature type="chain" id="PRO_5040974476" evidence="1">
    <location>
        <begin position="24"/>
        <end position="62"/>
    </location>
</feature>
<sequence length="62" mass="6196">MNRAIAFAAALAAAALLSACVFAPPVTTSSDSASITRMSEQAVATCGAGNVKEVNAKSYSCK</sequence>
<dbReference type="EMBL" id="SGUG01000015">
    <property type="protein sequence ID" value="MDG0863129.1"/>
    <property type="molecule type" value="Genomic_DNA"/>
</dbReference>
<dbReference type="PROSITE" id="PS51257">
    <property type="entry name" value="PROKAR_LIPOPROTEIN"/>
    <property type="match status" value="1"/>
</dbReference>
<organism evidence="2 3">
    <name type="scientific">Pelomonas aquatica</name>
    <dbReference type="NCBI Taxonomy" id="431058"/>
    <lineage>
        <taxon>Bacteria</taxon>
        <taxon>Pseudomonadati</taxon>
        <taxon>Pseudomonadota</taxon>
        <taxon>Betaproteobacteria</taxon>
        <taxon>Burkholderiales</taxon>
        <taxon>Sphaerotilaceae</taxon>
        <taxon>Roseateles</taxon>
    </lineage>
</organism>
<dbReference type="RefSeq" id="WP_268152192.1">
    <property type="nucleotide sequence ID" value="NZ_JAPPUW010000014.1"/>
</dbReference>
<dbReference type="Proteomes" id="UP001152766">
    <property type="component" value="Unassembled WGS sequence"/>
</dbReference>
<dbReference type="AlphaFoldDB" id="A0A9X4R5D8"/>
<evidence type="ECO:0000313" key="3">
    <source>
        <dbReference type="Proteomes" id="UP001152766"/>
    </source>
</evidence>
<keyword evidence="3" id="KW-1185">Reference proteome</keyword>
<evidence type="ECO:0000313" key="2">
    <source>
        <dbReference type="EMBL" id="MDG0863129.1"/>
    </source>
</evidence>
<accession>A0A9X4R5D8</accession>
<keyword evidence="1" id="KW-0732">Signal</keyword>
<comment type="caution">
    <text evidence="2">The sequence shown here is derived from an EMBL/GenBank/DDBJ whole genome shotgun (WGS) entry which is preliminary data.</text>
</comment>
<reference evidence="2" key="1">
    <citation type="submission" date="2019-02" db="EMBL/GenBank/DDBJ databases">
        <title>Draft genome of the type strain Pelomonas aquatica CCUG 52575T.</title>
        <authorList>
            <person name="Gomila M."/>
            <person name="Lalucat J."/>
        </authorList>
    </citation>
    <scope>NUCLEOTIDE SEQUENCE</scope>
    <source>
        <strain evidence="2">CCUG 52575</strain>
    </source>
</reference>
<feature type="signal peptide" evidence="1">
    <location>
        <begin position="1"/>
        <end position="23"/>
    </location>
</feature>
<evidence type="ECO:0000256" key="1">
    <source>
        <dbReference type="SAM" id="SignalP"/>
    </source>
</evidence>
<proteinExistence type="predicted"/>
<gene>
    <name evidence="2" type="ORF">EXJ73_11690</name>
</gene>
<name>A0A9X4R5D8_9BURK</name>